<sequence>MAKSPKNCSDLTAASLLLFLRRYGGSAPLHSINFSRAVIQSLLDRELVRVQNTKHGFLLTITQDSDKLPTN</sequence>
<gene>
    <name evidence="1" type="ORF">NIES4072_64190</name>
</gene>
<protein>
    <submittedName>
        <fullName evidence="1">Uncharacterized protein</fullName>
    </submittedName>
</protein>
<keyword evidence="2" id="KW-1185">Reference proteome</keyword>
<reference evidence="1 2" key="1">
    <citation type="submission" date="2017-06" db="EMBL/GenBank/DDBJ databases">
        <title>Genome sequencing of cyanobaciteial culture collection at National Institute for Environmental Studies (NIES).</title>
        <authorList>
            <person name="Hirose Y."/>
            <person name="Shimura Y."/>
            <person name="Fujisawa T."/>
            <person name="Nakamura Y."/>
            <person name="Kawachi M."/>
        </authorList>
    </citation>
    <scope>NUCLEOTIDE SEQUENCE [LARGE SCALE GENOMIC DNA]</scope>
    <source>
        <strain evidence="1 2">NIES-4072</strain>
    </source>
</reference>
<accession>A0A2R5FVD3</accession>
<dbReference type="RefSeq" id="WP_109012784.1">
    <property type="nucleotide sequence ID" value="NZ_BDUD01000002.1"/>
</dbReference>
<dbReference type="EMBL" id="BDUD01000002">
    <property type="protein sequence ID" value="GBG22707.1"/>
    <property type="molecule type" value="Genomic_DNA"/>
</dbReference>
<organism evidence="1 2">
    <name type="scientific">Nostoc commune NIES-4072</name>
    <dbReference type="NCBI Taxonomy" id="2005467"/>
    <lineage>
        <taxon>Bacteria</taxon>
        <taxon>Bacillati</taxon>
        <taxon>Cyanobacteriota</taxon>
        <taxon>Cyanophyceae</taxon>
        <taxon>Nostocales</taxon>
        <taxon>Nostocaceae</taxon>
        <taxon>Nostoc</taxon>
    </lineage>
</organism>
<comment type="caution">
    <text evidence="1">The sequence shown here is derived from an EMBL/GenBank/DDBJ whole genome shotgun (WGS) entry which is preliminary data.</text>
</comment>
<evidence type="ECO:0000313" key="1">
    <source>
        <dbReference type="EMBL" id="GBG22707.1"/>
    </source>
</evidence>
<name>A0A2R5FVD3_NOSCO</name>
<dbReference type="AlphaFoldDB" id="A0A2R5FVD3"/>
<dbReference type="OrthoDB" id="488593at2"/>
<proteinExistence type="predicted"/>
<evidence type="ECO:0000313" key="2">
    <source>
        <dbReference type="Proteomes" id="UP000245124"/>
    </source>
</evidence>
<dbReference type="Proteomes" id="UP000245124">
    <property type="component" value="Unassembled WGS sequence"/>
</dbReference>